<feature type="non-terminal residue" evidence="1">
    <location>
        <position position="1"/>
    </location>
</feature>
<evidence type="ECO:0000313" key="2">
    <source>
        <dbReference type="Proteomes" id="UP000237105"/>
    </source>
</evidence>
<dbReference type="AlphaFoldDB" id="A0A2P5CZP8"/>
<name>A0A2P5CZP8_PARAD</name>
<comment type="caution">
    <text evidence="1">The sequence shown here is derived from an EMBL/GenBank/DDBJ whole genome shotgun (WGS) entry which is preliminary data.</text>
</comment>
<dbReference type="EMBL" id="JXTB01000079">
    <property type="protein sequence ID" value="PON66516.1"/>
    <property type="molecule type" value="Genomic_DNA"/>
</dbReference>
<dbReference type="Proteomes" id="UP000237105">
    <property type="component" value="Unassembled WGS sequence"/>
</dbReference>
<proteinExistence type="predicted"/>
<keyword evidence="2" id="KW-1185">Reference proteome</keyword>
<sequence length="132" mass="14921">DAFEWYRVKKLPFQLYYNLETACPYLEPETSQLHVLLARDSILVLPRAEGGRDRCGCANDKTLSRAFSLRAAPIHVPRGPLPYNLVRLPKTSSIHSFHAKQTARASLLKSRFTSESHLSHYSTDATHAPFPT</sequence>
<gene>
    <name evidence="1" type="ORF">PanWU01x14_109380</name>
</gene>
<reference evidence="2" key="1">
    <citation type="submission" date="2016-06" db="EMBL/GenBank/DDBJ databases">
        <title>Parallel loss of symbiosis genes in relatives of nitrogen-fixing non-legume Parasponia.</title>
        <authorList>
            <person name="Van Velzen R."/>
            <person name="Holmer R."/>
            <person name="Bu F."/>
            <person name="Rutten L."/>
            <person name="Van Zeijl A."/>
            <person name="Liu W."/>
            <person name="Santuari L."/>
            <person name="Cao Q."/>
            <person name="Sharma T."/>
            <person name="Shen D."/>
            <person name="Roswanjaya Y."/>
            <person name="Wardhani T."/>
            <person name="Kalhor M.S."/>
            <person name="Jansen J."/>
            <person name="Van den Hoogen J."/>
            <person name="Gungor B."/>
            <person name="Hartog M."/>
            <person name="Hontelez J."/>
            <person name="Verver J."/>
            <person name="Yang W.-C."/>
            <person name="Schijlen E."/>
            <person name="Repin R."/>
            <person name="Schilthuizen M."/>
            <person name="Schranz E."/>
            <person name="Heidstra R."/>
            <person name="Miyata K."/>
            <person name="Fedorova E."/>
            <person name="Kohlen W."/>
            <person name="Bisseling T."/>
            <person name="Smit S."/>
            <person name="Geurts R."/>
        </authorList>
    </citation>
    <scope>NUCLEOTIDE SEQUENCE [LARGE SCALE GENOMIC DNA]</scope>
    <source>
        <strain evidence="2">cv. WU1-14</strain>
    </source>
</reference>
<organism evidence="1 2">
    <name type="scientific">Parasponia andersonii</name>
    <name type="common">Sponia andersonii</name>
    <dbReference type="NCBI Taxonomy" id="3476"/>
    <lineage>
        <taxon>Eukaryota</taxon>
        <taxon>Viridiplantae</taxon>
        <taxon>Streptophyta</taxon>
        <taxon>Embryophyta</taxon>
        <taxon>Tracheophyta</taxon>
        <taxon>Spermatophyta</taxon>
        <taxon>Magnoliopsida</taxon>
        <taxon>eudicotyledons</taxon>
        <taxon>Gunneridae</taxon>
        <taxon>Pentapetalae</taxon>
        <taxon>rosids</taxon>
        <taxon>fabids</taxon>
        <taxon>Rosales</taxon>
        <taxon>Cannabaceae</taxon>
        <taxon>Parasponia</taxon>
    </lineage>
</organism>
<dbReference type="OrthoDB" id="10433026at2759"/>
<protein>
    <submittedName>
        <fullName evidence="1">Uncharacterized protein</fullName>
    </submittedName>
</protein>
<accession>A0A2P5CZP8</accession>
<evidence type="ECO:0000313" key="1">
    <source>
        <dbReference type="EMBL" id="PON66516.1"/>
    </source>
</evidence>